<evidence type="ECO:0000256" key="3">
    <source>
        <dbReference type="ARBA" id="ARBA00022519"/>
    </source>
</evidence>
<protein>
    <recommendedName>
        <fullName evidence="8">Mechanosensing system component YbdG</fullName>
    </recommendedName>
    <alternativeName>
        <fullName evidence="9">Mechanosensitive channel homolog YbdG</fullName>
    </alternativeName>
</protein>
<dbReference type="GO" id="GO:0005886">
    <property type="term" value="C:plasma membrane"/>
    <property type="evidence" value="ECO:0007669"/>
    <property type="project" value="UniProtKB-SubCell"/>
</dbReference>
<dbReference type="PANTHER" id="PTHR30414:SF0">
    <property type="entry name" value="MINICONDUCTANCE MECHANOSENSITIVE CHANNEL YBDG"/>
    <property type="match status" value="1"/>
</dbReference>
<evidence type="ECO:0000256" key="10">
    <source>
        <dbReference type="SAM" id="Phobius"/>
    </source>
</evidence>
<keyword evidence="7 10" id="KW-0472">Membrane</keyword>
<evidence type="ECO:0000256" key="7">
    <source>
        <dbReference type="ARBA" id="ARBA00023136"/>
    </source>
</evidence>
<keyword evidence="6" id="KW-0346">Stress response</keyword>
<keyword evidence="2" id="KW-1003">Cell membrane</keyword>
<dbReference type="Proteomes" id="UP000886005">
    <property type="component" value="Unassembled WGS sequence"/>
</dbReference>
<evidence type="ECO:0000256" key="6">
    <source>
        <dbReference type="ARBA" id="ARBA00023016"/>
    </source>
</evidence>
<evidence type="ECO:0000256" key="1">
    <source>
        <dbReference type="ARBA" id="ARBA00004429"/>
    </source>
</evidence>
<dbReference type="InterPro" id="IPR006685">
    <property type="entry name" value="MscS_channel_2nd"/>
</dbReference>
<sequence>MLDSVLQDAGQLLSSEKGLLGFMALVAVALLIYFISRRLLLRLFSSLVKRTRIKFDDFLFEHRVFERIFPLIPVLIISAGRALWPNRAEAIQLIANILIVIILSRTLTAFMRSLSDYYATLPAAKTHPIKGYVQVVNLVIYILAVLVAIGLLTGRSPWELIAGLGALTAVLLLIFRNTILGLVASVQIAGNDMIHVGDWVEMPKFGADGDVIDIALHTVQVQNWDKTISYIPTYKLIEESFKNWRGMADSGARRIKRSLVIDMNSIAFVTPEQLERFRDIHLLQDYIREKEREIEAWNAREREAGRHPLNQRRMTNVGTFRIYAERYVSTRADIRSDLTCMVRQLTPTTDGLPLEIYAFTNTVEWVPYEHIQADIFDHLLSIAGAFDLRIFQHPSGEDFRLLYKA</sequence>
<dbReference type="Pfam" id="PF00924">
    <property type="entry name" value="MS_channel_2nd"/>
    <property type="match status" value="1"/>
</dbReference>
<dbReference type="GO" id="GO:0008381">
    <property type="term" value="F:mechanosensitive monoatomic ion channel activity"/>
    <property type="evidence" value="ECO:0007669"/>
    <property type="project" value="InterPro"/>
</dbReference>
<organism evidence="12">
    <name type="scientific">Caldithrix abyssi</name>
    <dbReference type="NCBI Taxonomy" id="187145"/>
    <lineage>
        <taxon>Bacteria</taxon>
        <taxon>Pseudomonadati</taxon>
        <taxon>Calditrichota</taxon>
        <taxon>Calditrichia</taxon>
        <taxon>Calditrichales</taxon>
        <taxon>Calditrichaceae</taxon>
        <taxon>Caldithrix</taxon>
    </lineage>
</organism>
<gene>
    <name evidence="12" type="ORF">ENJ10_01615</name>
</gene>
<feature type="domain" description="Mechanosensitive ion channel MscS" evidence="11">
    <location>
        <begin position="177"/>
        <end position="245"/>
    </location>
</feature>
<dbReference type="InterPro" id="IPR030192">
    <property type="entry name" value="YbdG"/>
</dbReference>
<accession>A0A7V1PU82</accession>
<evidence type="ECO:0000256" key="5">
    <source>
        <dbReference type="ARBA" id="ARBA00022989"/>
    </source>
</evidence>
<keyword evidence="4 10" id="KW-0812">Transmembrane</keyword>
<evidence type="ECO:0000313" key="12">
    <source>
        <dbReference type="EMBL" id="HED09362.1"/>
    </source>
</evidence>
<feature type="transmembrane region" description="Helical" evidence="10">
    <location>
        <begin position="131"/>
        <end position="152"/>
    </location>
</feature>
<comment type="subcellular location">
    <subcellularLocation>
        <location evidence="1">Cell inner membrane</location>
        <topology evidence="1">Multi-pass membrane protein</topology>
    </subcellularLocation>
</comment>
<evidence type="ECO:0000259" key="11">
    <source>
        <dbReference type="Pfam" id="PF00924"/>
    </source>
</evidence>
<dbReference type="GO" id="GO:0071470">
    <property type="term" value="P:cellular response to osmotic stress"/>
    <property type="evidence" value="ECO:0007669"/>
    <property type="project" value="InterPro"/>
</dbReference>
<feature type="transmembrane region" description="Helical" evidence="10">
    <location>
        <begin position="90"/>
        <end position="110"/>
    </location>
</feature>
<feature type="transmembrane region" description="Helical" evidence="10">
    <location>
        <begin position="158"/>
        <end position="175"/>
    </location>
</feature>
<reference evidence="12" key="1">
    <citation type="journal article" date="2020" name="mSystems">
        <title>Genome- and Community-Level Interaction Insights into Carbon Utilization and Element Cycling Functions of Hydrothermarchaeota in Hydrothermal Sediment.</title>
        <authorList>
            <person name="Zhou Z."/>
            <person name="Liu Y."/>
            <person name="Xu W."/>
            <person name="Pan J."/>
            <person name="Luo Z.H."/>
            <person name="Li M."/>
        </authorList>
    </citation>
    <scope>NUCLEOTIDE SEQUENCE [LARGE SCALE GENOMIC DNA]</scope>
    <source>
        <strain evidence="12">HyVt-456</strain>
    </source>
</reference>
<proteinExistence type="predicted"/>
<keyword evidence="5 10" id="KW-1133">Transmembrane helix</keyword>
<dbReference type="SUPFAM" id="SSF50182">
    <property type="entry name" value="Sm-like ribonucleoproteins"/>
    <property type="match status" value="1"/>
</dbReference>
<evidence type="ECO:0000256" key="4">
    <source>
        <dbReference type="ARBA" id="ARBA00022692"/>
    </source>
</evidence>
<evidence type="ECO:0000256" key="8">
    <source>
        <dbReference type="ARBA" id="ARBA00093630"/>
    </source>
</evidence>
<evidence type="ECO:0000256" key="9">
    <source>
        <dbReference type="ARBA" id="ARBA00093659"/>
    </source>
</evidence>
<comment type="caution">
    <text evidence="12">The sequence shown here is derived from an EMBL/GenBank/DDBJ whole genome shotgun (WGS) entry which is preliminary data.</text>
</comment>
<dbReference type="InterPro" id="IPR023408">
    <property type="entry name" value="MscS_beta-dom_sf"/>
</dbReference>
<name>A0A7V1PU82_CALAY</name>
<evidence type="ECO:0000256" key="2">
    <source>
        <dbReference type="ARBA" id="ARBA00022475"/>
    </source>
</evidence>
<dbReference type="EMBL" id="DRLD01000044">
    <property type="protein sequence ID" value="HED09362.1"/>
    <property type="molecule type" value="Genomic_DNA"/>
</dbReference>
<keyword evidence="3" id="KW-0997">Cell inner membrane</keyword>
<dbReference type="FunFam" id="2.30.30.60:FF:000002">
    <property type="entry name" value="Mechanosensitive ion channel family protein"/>
    <property type="match status" value="1"/>
</dbReference>
<dbReference type="AlphaFoldDB" id="A0A7V1PU82"/>
<feature type="transmembrane region" description="Helical" evidence="10">
    <location>
        <begin position="20"/>
        <end position="44"/>
    </location>
</feature>
<dbReference type="PANTHER" id="PTHR30414">
    <property type="entry name" value="MINICONDUCTANCE MECHANOSENSITIVE CHANNEL YBDG"/>
    <property type="match status" value="1"/>
</dbReference>
<dbReference type="Gene3D" id="2.30.30.60">
    <property type="match status" value="1"/>
</dbReference>
<dbReference type="InterPro" id="IPR010920">
    <property type="entry name" value="LSM_dom_sf"/>
</dbReference>